<dbReference type="RefSeq" id="WP_216956923.1">
    <property type="nucleotide sequence ID" value="NZ_JAHOPB010000001.1"/>
</dbReference>
<dbReference type="Pfam" id="PF03061">
    <property type="entry name" value="4HBT"/>
    <property type="match status" value="1"/>
</dbReference>
<feature type="domain" description="Thioesterase" evidence="2">
    <location>
        <begin position="68"/>
        <end position="145"/>
    </location>
</feature>
<protein>
    <submittedName>
        <fullName evidence="3">PaaI family thioesterase</fullName>
    </submittedName>
</protein>
<dbReference type="InterPro" id="IPR003736">
    <property type="entry name" value="PAAI_dom"/>
</dbReference>
<name>A0ABS6IDI1_9HYPH</name>
<dbReference type="NCBIfam" id="TIGR00369">
    <property type="entry name" value="unchar_dom_1"/>
    <property type="match status" value="1"/>
</dbReference>
<dbReference type="InterPro" id="IPR039298">
    <property type="entry name" value="ACOT13"/>
</dbReference>
<evidence type="ECO:0000313" key="4">
    <source>
        <dbReference type="Proteomes" id="UP000727907"/>
    </source>
</evidence>
<accession>A0ABS6IDI1</accession>
<reference evidence="3 4" key="1">
    <citation type="submission" date="2021-06" db="EMBL/GenBank/DDBJ databases">
        <authorList>
            <person name="Lee D.H."/>
        </authorList>
    </citation>
    <scope>NUCLEOTIDE SEQUENCE [LARGE SCALE GENOMIC DNA]</scope>
    <source>
        <strain evidence="3 4">MMS21-HV4-11</strain>
    </source>
</reference>
<keyword evidence="4" id="KW-1185">Reference proteome</keyword>
<dbReference type="CDD" id="cd03443">
    <property type="entry name" value="PaaI_thioesterase"/>
    <property type="match status" value="1"/>
</dbReference>
<dbReference type="Proteomes" id="UP000727907">
    <property type="component" value="Unassembled WGS sequence"/>
</dbReference>
<dbReference type="InterPro" id="IPR006683">
    <property type="entry name" value="Thioestr_dom"/>
</dbReference>
<evidence type="ECO:0000256" key="1">
    <source>
        <dbReference type="ARBA" id="ARBA00022801"/>
    </source>
</evidence>
<keyword evidence="1" id="KW-0378">Hydrolase</keyword>
<organism evidence="3 4">
    <name type="scientific">Reyranella humidisoli</name>
    <dbReference type="NCBI Taxonomy" id="2849149"/>
    <lineage>
        <taxon>Bacteria</taxon>
        <taxon>Pseudomonadati</taxon>
        <taxon>Pseudomonadota</taxon>
        <taxon>Alphaproteobacteria</taxon>
        <taxon>Hyphomicrobiales</taxon>
        <taxon>Reyranellaceae</taxon>
        <taxon>Reyranella</taxon>
    </lineage>
</organism>
<evidence type="ECO:0000259" key="2">
    <source>
        <dbReference type="Pfam" id="PF03061"/>
    </source>
</evidence>
<dbReference type="PANTHER" id="PTHR21660">
    <property type="entry name" value="THIOESTERASE SUPERFAMILY MEMBER-RELATED"/>
    <property type="match status" value="1"/>
</dbReference>
<evidence type="ECO:0000313" key="3">
    <source>
        <dbReference type="EMBL" id="MBU8872648.1"/>
    </source>
</evidence>
<dbReference type="PANTHER" id="PTHR21660:SF1">
    <property type="entry name" value="ACYL-COENZYME A THIOESTERASE 13"/>
    <property type="match status" value="1"/>
</dbReference>
<gene>
    <name evidence="3" type="ORF">KQ910_02690</name>
</gene>
<proteinExistence type="predicted"/>
<comment type="caution">
    <text evidence="3">The sequence shown here is derived from an EMBL/GenBank/DDBJ whole genome shotgun (WGS) entry which is preliminary data.</text>
</comment>
<sequence>MAGEAGFGVVPIEVARTLDGLDLFRGVLEGRYPAPPITKALGFSLIEVEDGRVVFGYTPVFDHYNPLGSVHGGVAATLLDSVMGCCIHTRLKAGSGYTTVEIKVNYVRAMTDRTGPVRAEGKVINVGSRIATSEGRLTDASGKLLAHGTTTCLIFPI</sequence>
<dbReference type="EMBL" id="JAHOPB010000001">
    <property type="protein sequence ID" value="MBU8872648.1"/>
    <property type="molecule type" value="Genomic_DNA"/>
</dbReference>